<dbReference type="PANTHER" id="PTHR37422">
    <property type="entry name" value="TEICHURONIC ACID BIOSYNTHESIS PROTEIN TUAE"/>
    <property type="match status" value="1"/>
</dbReference>
<dbReference type="Proteomes" id="UP000288347">
    <property type="component" value="Unassembled WGS sequence"/>
</dbReference>
<keyword evidence="3 5" id="KW-1133">Transmembrane helix</keyword>
<evidence type="ECO:0000313" key="8">
    <source>
        <dbReference type="Proteomes" id="UP000288347"/>
    </source>
</evidence>
<evidence type="ECO:0000256" key="3">
    <source>
        <dbReference type="ARBA" id="ARBA00022989"/>
    </source>
</evidence>
<dbReference type="PANTHER" id="PTHR37422:SF13">
    <property type="entry name" value="LIPOPOLYSACCHARIDE BIOSYNTHESIS PROTEIN PA4999-RELATED"/>
    <property type="match status" value="1"/>
</dbReference>
<sequence length="439" mass="49514">MQSWRTKAVQFPVRHPTSSNSWARWVARLLWSGLWFWLGFRLAVPLFFKDNLFIATTINVFVVIAFASGFMILGLSRPSLFRSWVFFWAFGYWLLTVISSLVSPFVTHENIFRVFGLLAVSGGIILALVVFSSISVPAYGLIWGGRAYILGVLSATIVLVLTNPSIVAFIETGSRFGDPDLLHPNVLGITYGIAVVYLLFVRLYRMKALQIGLAIIMIIALLATFSKTAIVGTLVAMIVGFWLIRGVQRWLLLFLVFCSTLAITGLIGDYLISQIRGYWDAGYAETLSGRTVLWSWVLDQVNERPVLGYGYMVMKDVTAFDPRLSFFKVSIVHAHNAYLDVLFSSGYVGLAFFFMFWLYYLRLLFLGVRELRESTLRAYYVATFVVLFVRSFTEAALNLGFDFWIALAAGLALEKSLRAHRGFCSESALYSHPLPATRR</sequence>
<accession>A0A430UFI1</accession>
<proteinExistence type="predicted"/>
<feature type="transmembrane region" description="Helical" evidence="5">
    <location>
        <begin position="148"/>
        <end position="170"/>
    </location>
</feature>
<protein>
    <recommendedName>
        <fullName evidence="6">O-antigen ligase-related domain-containing protein</fullName>
    </recommendedName>
</protein>
<evidence type="ECO:0000256" key="1">
    <source>
        <dbReference type="ARBA" id="ARBA00004141"/>
    </source>
</evidence>
<name>A0A430UFI1_THESC</name>
<comment type="caution">
    <text evidence="7">The sequence shown here is derived from an EMBL/GenBank/DDBJ whole genome shotgun (WGS) entry which is preliminary data.</text>
</comment>
<feature type="transmembrane region" description="Helical" evidence="5">
    <location>
        <begin position="213"/>
        <end position="244"/>
    </location>
</feature>
<comment type="subcellular location">
    <subcellularLocation>
        <location evidence="1">Membrane</location>
        <topology evidence="1">Multi-pass membrane protein</topology>
    </subcellularLocation>
</comment>
<feature type="transmembrane region" description="Helical" evidence="5">
    <location>
        <begin position="182"/>
        <end position="201"/>
    </location>
</feature>
<evidence type="ECO:0000256" key="4">
    <source>
        <dbReference type="ARBA" id="ARBA00023136"/>
    </source>
</evidence>
<reference evidence="7 8" key="1">
    <citation type="journal article" date="2019" name="Extremophiles">
        <title>Biogeography of thermophiles and predominance of Thermus scotoductus in domestic water heaters.</title>
        <authorList>
            <person name="Wilpiszeski R.L."/>
            <person name="Zhang Z."/>
            <person name="House C.H."/>
        </authorList>
    </citation>
    <scope>NUCLEOTIDE SEQUENCE [LARGE SCALE GENOMIC DNA]</scope>
    <source>
        <strain evidence="7 8">16_S16</strain>
    </source>
</reference>
<organism evidence="7 8">
    <name type="scientific">Thermus scotoductus</name>
    <dbReference type="NCBI Taxonomy" id="37636"/>
    <lineage>
        <taxon>Bacteria</taxon>
        <taxon>Thermotogati</taxon>
        <taxon>Deinococcota</taxon>
        <taxon>Deinococci</taxon>
        <taxon>Thermales</taxon>
        <taxon>Thermaceae</taxon>
        <taxon>Thermus</taxon>
    </lineage>
</organism>
<evidence type="ECO:0000313" key="7">
    <source>
        <dbReference type="EMBL" id="RTH98549.1"/>
    </source>
</evidence>
<evidence type="ECO:0000256" key="2">
    <source>
        <dbReference type="ARBA" id="ARBA00022692"/>
    </source>
</evidence>
<keyword evidence="2 5" id="KW-0812">Transmembrane</keyword>
<feature type="transmembrane region" description="Helical" evidence="5">
    <location>
        <begin position="21"/>
        <end position="40"/>
    </location>
</feature>
<dbReference type="EMBL" id="PEMH01000352">
    <property type="protein sequence ID" value="RTH98549.1"/>
    <property type="molecule type" value="Genomic_DNA"/>
</dbReference>
<evidence type="ECO:0000259" key="6">
    <source>
        <dbReference type="Pfam" id="PF04932"/>
    </source>
</evidence>
<feature type="transmembrane region" description="Helical" evidence="5">
    <location>
        <begin position="112"/>
        <end position="136"/>
    </location>
</feature>
<dbReference type="GO" id="GO:0016020">
    <property type="term" value="C:membrane"/>
    <property type="evidence" value="ECO:0007669"/>
    <property type="project" value="UniProtKB-SubCell"/>
</dbReference>
<feature type="transmembrane region" description="Helical" evidence="5">
    <location>
        <begin position="250"/>
        <end position="272"/>
    </location>
</feature>
<feature type="transmembrane region" description="Helical" evidence="5">
    <location>
        <begin position="85"/>
        <end position="106"/>
    </location>
</feature>
<dbReference type="InterPro" id="IPR051533">
    <property type="entry name" value="WaaL-like"/>
</dbReference>
<feature type="domain" description="O-antigen ligase-related" evidence="6">
    <location>
        <begin position="213"/>
        <end position="354"/>
    </location>
</feature>
<gene>
    <name evidence="7" type="ORF">CSW29_09630</name>
</gene>
<feature type="transmembrane region" description="Helical" evidence="5">
    <location>
        <begin position="52"/>
        <end position="73"/>
    </location>
</feature>
<dbReference type="InterPro" id="IPR007016">
    <property type="entry name" value="O-antigen_ligase-rel_domated"/>
</dbReference>
<evidence type="ECO:0000256" key="5">
    <source>
        <dbReference type="SAM" id="Phobius"/>
    </source>
</evidence>
<feature type="transmembrane region" description="Helical" evidence="5">
    <location>
        <begin position="380"/>
        <end position="413"/>
    </location>
</feature>
<keyword evidence="4 5" id="KW-0472">Membrane</keyword>
<feature type="transmembrane region" description="Helical" evidence="5">
    <location>
        <begin position="337"/>
        <end position="360"/>
    </location>
</feature>
<dbReference type="Pfam" id="PF04932">
    <property type="entry name" value="Wzy_C"/>
    <property type="match status" value="1"/>
</dbReference>
<dbReference type="AlphaFoldDB" id="A0A430UFI1"/>